<dbReference type="InterPro" id="IPR029056">
    <property type="entry name" value="Ribokinase-like"/>
</dbReference>
<dbReference type="AlphaFoldDB" id="A0A1B0B337"/>
<dbReference type="PANTHER" id="PTHR42774:SF3">
    <property type="entry name" value="KETOHEXOKINASE"/>
    <property type="match status" value="1"/>
</dbReference>
<dbReference type="GO" id="GO:0006796">
    <property type="term" value="P:phosphate-containing compound metabolic process"/>
    <property type="evidence" value="ECO:0007669"/>
    <property type="project" value="UniProtKB-ARBA"/>
</dbReference>
<dbReference type="Proteomes" id="UP000092460">
    <property type="component" value="Unassembled WGS sequence"/>
</dbReference>
<organism evidence="2 3">
    <name type="scientific">Glossina palpalis gambiensis</name>
    <dbReference type="NCBI Taxonomy" id="67801"/>
    <lineage>
        <taxon>Eukaryota</taxon>
        <taxon>Metazoa</taxon>
        <taxon>Ecdysozoa</taxon>
        <taxon>Arthropoda</taxon>
        <taxon>Hexapoda</taxon>
        <taxon>Insecta</taxon>
        <taxon>Pterygota</taxon>
        <taxon>Neoptera</taxon>
        <taxon>Endopterygota</taxon>
        <taxon>Diptera</taxon>
        <taxon>Brachycera</taxon>
        <taxon>Muscomorpha</taxon>
        <taxon>Hippoboscoidea</taxon>
        <taxon>Glossinidae</taxon>
        <taxon>Glossina</taxon>
    </lineage>
</organism>
<proteinExistence type="predicted"/>
<dbReference type="InterPro" id="IPR052562">
    <property type="entry name" value="Ketohexokinase-related"/>
</dbReference>
<dbReference type="EMBL" id="JXJN01007770">
    <property type="status" value="NOT_ANNOTATED_CDS"/>
    <property type="molecule type" value="Genomic_DNA"/>
</dbReference>
<evidence type="ECO:0000313" key="3">
    <source>
        <dbReference type="Proteomes" id="UP000092460"/>
    </source>
</evidence>
<reference evidence="3" key="1">
    <citation type="submission" date="2015-01" db="EMBL/GenBank/DDBJ databases">
        <authorList>
            <person name="Aksoy S."/>
            <person name="Warren W."/>
            <person name="Wilson R.K."/>
        </authorList>
    </citation>
    <scope>NUCLEOTIDE SEQUENCE [LARGE SCALE GENOMIC DNA]</scope>
    <source>
        <strain evidence="3">IAEA</strain>
    </source>
</reference>
<protein>
    <recommendedName>
        <fullName evidence="1">Carbohydrate kinase PfkB domain-containing protein</fullName>
    </recommendedName>
</protein>
<dbReference type="STRING" id="67801.A0A1B0B337"/>
<dbReference type="Pfam" id="PF00294">
    <property type="entry name" value="PfkB"/>
    <property type="match status" value="1"/>
</dbReference>
<keyword evidence="3" id="KW-1185">Reference proteome</keyword>
<accession>A0A1B0B337</accession>
<dbReference type="EnsemblMetazoa" id="GPPI017282-RA">
    <property type="protein sequence ID" value="GPPI017282-PA"/>
    <property type="gene ID" value="GPPI017282"/>
</dbReference>
<dbReference type="PANTHER" id="PTHR42774">
    <property type="entry name" value="PHOSPHOTRANSFERASE SYSTEM TRANSPORT PROTEIN"/>
    <property type="match status" value="1"/>
</dbReference>
<sequence length="433" mass="48976">MEIAGYLSFSFNPPLSTAAMADSSGNTFDKHIYNGMSVQRFPLFPFSFFFFEVSSVVNALPQNVYTIYNVNVNTATEDVGKTDMNLNNVDLIENQRKDEKLDVKKEDPKRVLCVGTCILNILHVCEGPTDGHIRIVNGYWQRGGNASNNCTVLHLLGTCSEFFGVLSGRTAYKFLLQDFEEHGIIIENCPQLDIHQPYSSIFTCQYGRKNIIDSSGVNPPALNFRDFKERIKLTNYKWIHFEGRSPWETTQMINTVRRYNKENAEHITISVELAKPTYDILALAMRADLVFVGRQFASHIGWKSPKETVFSLRELLSILQLREDKIDSELDLCFHNSHLICPWADDGVHVLTAEYEHYYIPPPAPIQILDAVGVGATFVAAVIHSLISRNMSIREAVEFAAQLAAFKMQHHGLECVKNYTTASGETEKQAEKF</sequence>
<evidence type="ECO:0000259" key="1">
    <source>
        <dbReference type="Pfam" id="PF00294"/>
    </source>
</evidence>
<evidence type="ECO:0000313" key="2">
    <source>
        <dbReference type="EnsemblMetazoa" id="GPPI017282-PA"/>
    </source>
</evidence>
<feature type="domain" description="Carbohydrate kinase PfkB" evidence="1">
    <location>
        <begin position="110"/>
        <end position="413"/>
    </location>
</feature>
<reference evidence="2" key="2">
    <citation type="submission" date="2020-05" db="UniProtKB">
        <authorList>
            <consortium name="EnsemblMetazoa"/>
        </authorList>
    </citation>
    <scope>IDENTIFICATION</scope>
    <source>
        <strain evidence="2">IAEA</strain>
    </source>
</reference>
<dbReference type="InterPro" id="IPR011611">
    <property type="entry name" value="PfkB_dom"/>
</dbReference>
<dbReference type="SUPFAM" id="SSF53613">
    <property type="entry name" value="Ribokinase-like"/>
    <property type="match status" value="1"/>
</dbReference>
<dbReference type="VEuPathDB" id="VectorBase:GPPI017282"/>
<name>A0A1B0B337_9MUSC</name>
<dbReference type="Gene3D" id="3.40.1190.20">
    <property type="match status" value="1"/>
</dbReference>